<dbReference type="RefSeq" id="WP_378067735.1">
    <property type="nucleotide sequence ID" value="NZ_JBHSBL010000016.1"/>
</dbReference>
<organism evidence="2 3">
    <name type="scientific">Actinoplanes subglobosus</name>
    <dbReference type="NCBI Taxonomy" id="1547892"/>
    <lineage>
        <taxon>Bacteria</taxon>
        <taxon>Bacillati</taxon>
        <taxon>Actinomycetota</taxon>
        <taxon>Actinomycetes</taxon>
        <taxon>Micromonosporales</taxon>
        <taxon>Micromonosporaceae</taxon>
        <taxon>Actinoplanes</taxon>
    </lineage>
</organism>
<reference evidence="3" key="1">
    <citation type="journal article" date="2019" name="Int. J. Syst. Evol. Microbiol.">
        <title>The Global Catalogue of Microorganisms (GCM) 10K type strain sequencing project: providing services to taxonomists for standard genome sequencing and annotation.</title>
        <authorList>
            <consortium name="The Broad Institute Genomics Platform"/>
            <consortium name="The Broad Institute Genome Sequencing Center for Infectious Disease"/>
            <person name="Wu L."/>
            <person name="Ma J."/>
        </authorList>
    </citation>
    <scope>NUCLEOTIDE SEQUENCE [LARGE SCALE GENOMIC DNA]</scope>
    <source>
        <strain evidence="3">TBRC 5832</strain>
    </source>
</reference>
<accession>A0ABV8IUU2</accession>
<evidence type="ECO:0000313" key="3">
    <source>
        <dbReference type="Proteomes" id="UP001595867"/>
    </source>
</evidence>
<evidence type="ECO:0000313" key="2">
    <source>
        <dbReference type="EMBL" id="MFC4066762.1"/>
    </source>
</evidence>
<gene>
    <name evidence="2" type="ORF">ACFO0C_17630</name>
</gene>
<evidence type="ECO:0000256" key="1">
    <source>
        <dbReference type="SAM" id="SignalP"/>
    </source>
</evidence>
<dbReference type="Proteomes" id="UP001595867">
    <property type="component" value="Unassembled WGS sequence"/>
</dbReference>
<feature type="chain" id="PRO_5045534536" evidence="1">
    <location>
        <begin position="27"/>
        <end position="119"/>
    </location>
</feature>
<dbReference type="EMBL" id="JBHSBL010000016">
    <property type="protein sequence ID" value="MFC4066762.1"/>
    <property type="molecule type" value="Genomic_DNA"/>
</dbReference>
<comment type="caution">
    <text evidence="2">The sequence shown here is derived from an EMBL/GenBank/DDBJ whole genome shotgun (WGS) entry which is preliminary data.</text>
</comment>
<name>A0ABV8IUU2_9ACTN</name>
<sequence>MRDATRRLADAGLLTLLVGSTTVASAPAGPAPFVVTNADGTASVDHPLTRKNHYPPGVWSPQSPWHQRWEFCFDQAGGGWTCLPVSSTDYQRYRVGDRVRLHQQVGRLAVITDPRKDRS</sequence>
<proteinExistence type="predicted"/>
<keyword evidence="3" id="KW-1185">Reference proteome</keyword>
<keyword evidence="1" id="KW-0732">Signal</keyword>
<feature type="signal peptide" evidence="1">
    <location>
        <begin position="1"/>
        <end position="26"/>
    </location>
</feature>
<protein>
    <submittedName>
        <fullName evidence="2">Uncharacterized protein</fullName>
    </submittedName>
</protein>